<feature type="region of interest" description="Disordered" evidence="6">
    <location>
        <begin position="1"/>
        <end position="40"/>
    </location>
</feature>
<feature type="domain" description="Major facilitator superfamily (MFS) profile" evidence="8">
    <location>
        <begin position="53"/>
        <end position="541"/>
    </location>
</feature>
<evidence type="ECO:0000259" key="8">
    <source>
        <dbReference type="PROSITE" id="PS50850"/>
    </source>
</evidence>
<feature type="transmembrane region" description="Helical" evidence="7">
    <location>
        <begin position="381"/>
        <end position="398"/>
    </location>
</feature>
<dbReference type="SUPFAM" id="SSF103473">
    <property type="entry name" value="MFS general substrate transporter"/>
    <property type="match status" value="1"/>
</dbReference>
<evidence type="ECO:0000313" key="9">
    <source>
        <dbReference type="EMBL" id="RAO71575.1"/>
    </source>
</evidence>
<feature type="transmembrane region" description="Helical" evidence="7">
    <location>
        <begin position="117"/>
        <end position="137"/>
    </location>
</feature>
<gene>
    <name evidence="9" type="ORF">BHQ10_007587</name>
</gene>
<dbReference type="Proteomes" id="UP000249363">
    <property type="component" value="Unassembled WGS sequence"/>
</dbReference>
<dbReference type="CDD" id="cd17502">
    <property type="entry name" value="MFS_Azr1_MDR_like"/>
    <property type="match status" value="1"/>
</dbReference>
<keyword evidence="3 7" id="KW-0812">Transmembrane</keyword>
<evidence type="ECO:0000256" key="6">
    <source>
        <dbReference type="SAM" id="MobiDB-lite"/>
    </source>
</evidence>
<keyword evidence="4 7" id="KW-1133">Transmembrane helix</keyword>
<dbReference type="GeneID" id="63796802"/>
<evidence type="ECO:0000256" key="1">
    <source>
        <dbReference type="ARBA" id="ARBA00004141"/>
    </source>
</evidence>
<dbReference type="GO" id="GO:0005886">
    <property type="term" value="C:plasma membrane"/>
    <property type="evidence" value="ECO:0007669"/>
    <property type="project" value="TreeGrafter"/>
</dbReference>
<feature type="transmembrane region" description="Helical" evidence="7">
    <location>
        <begin position="316"/>
        <end position="337"/>
    </location>
</feature>
<feature type="transmembrane region" description="Helical" evidence="7">
    <location>
        <begin position="357"/>
        <end position="374"/>
    </location>
</feature>
<evidence type="ECO:0000256" key="3">
    <source>
        <dbReference type="ARBA" id="ARBA00022692"/>
    </source>
</evidence>
<feature type="transmembrane region" description="Helical" evidence="7">
    <location>
        <begin position="410"/>
        <end position="432"/>
    </location>
</feature>
<feature type="transmembrane region" description="Helical" evidence="7">
    <location>
        <begin position="513"/>
        <end position="531"/>
    </location>
</feature>
<dbReference type="PANTHER" id="PTHR23501:SF177">
    <property type="entry name" value="MAJOR FACILITATOR SUPERFAMILY (MFS) PROFILE DOMAIN-CONTAINING PROTEIN-RELATED"/>
    <property type="match status" value="1"/>
</dbReference>
<dbReference type="PROSITE" id="PS50850">
    <property type="entry name" value="MFS"/>
    <property type="match status" value="1"/>
</dbReference>
<dbReference type="RefSeq" id="XP_040736090.1">
    <property type="nucleotide sequence ID" value="XM_040880298.1"/>
</dbReference>
<feature type="transmembrane region" description="Helical" evidence="7">
    <location>
        <begin position="277"/>
        <end position="296"/>
    </location>
</feature>
<keyword evidence="2" id="KW-0813">Transport</keyword>
<dbReference type="Pfam" id="PF07690">
    <property type="entry name" value="MFS_1"/>
    <property type="match status" value="1"/>
</dbReference>
<organism evidence="9 10">
    <name type="scientific">Talaromyces amestolkiae</name>
    <dbReference type="NCBI Taxonomy" id="1196081"/>
    <lineage>
        <taxon>Eukaryota</taxon>
        <taxon>Fungi</taxon>
        <taxon>Dikarya</taxon>
        <taxon>Ascomycota</taxon>
        <taxon>Pezizomycotina</taxon>
        <taxon>Eurotiomycetes</taxon>
        <taxon>Eurotiomycetidae</taxon>
        <taxon>Eurotiales</taxon>
        <taxon>Trichocomaceae</taxon>
        <taxon>Talaromyces</taxon>
        <taxon>Talaromyces sect. Talaromyces</taxon>
    </lineage>
</organism>
<feature type="transmembrane region" description="Helical" evidence="7">
    <location>
        <begin position="143"/>
        <end position="168"/>
    </location>
</feature>
<dbReference type="FunFam" id="1.20.1720.10:FF:000012">
    <property type="entry name" value="MFS toxin efflux pump (AflT)"/>
    <property type="match status" value="1"/>
</dbReference>
<evidence type="ECO:0000256" key="5">
    <source>
        <dbReference type="ARBA" id="ARBA00023136"/>
    </source>
</evidence>
<feature type="transmembrane region" description="Helical" evidence="7">
    <location>
        <begin position="47"/>
        <end position="66"/>
    </location>
</feature>
<dbReference type="Gene3D" id="1.20.1250.20">
    <property type="entry name" value="MFS general substrate transporter like domains"/>
    <property type="match status" value="1"/>
</dbReference>
<dbReference type="InterPro" id="IPR036259">
    <property type="entry name" value="MFS_trans_sf"/>
</dbReference>
<protein>
    <recommendedName>
        <fullName evidence="8">Major facilitator superfamily (MFS) profile domain-containing protein</fullName>
    </recommendedName>
</protein>
<evidence type="ECO:0000256" key="2">
    <source>
        <dbReference type="ARBA" id="ARBA00022448"/>
    </source>
</evidence>
<evidence type="ECO:0000313" key="10">
    <source>
        <dbReference type="Proteomes" id="UP000249363"/>
    </source>
</evidence>
<proteinExistence type="predicted"/>
<evidence type="ECO:0000256" key="7">
    <source>
        <dbReference type="SAM" id="Phobius"/>
    </source>
</evidence>
<name>A0A364L6Y0_TALAM</name>
<sequence length="557" mass="60192">MTATHFPRQSLDNPDVEKTTETADTETATKETESTETATENAEYPSAFSLALITMAVMFSVFLSALDQTIVGTAIPKITDEFHNLSQVSWFGSAYFMTFGGFQTSWGKIYTYYNLKIAFLISVFVFEVGSLVCGVTPNTIGFIFGRAIAGLGGAGMSTGAFTIIAFSVEPRRRPAFIGITGATYGFAAVVGPLLGGAFADKVSWRWCFYINLPLGGAVALIILLFFHTPSQAKPVSATWRERLLQMDPVGVILCMASIITFIMAFEYGGQTKPWNSSVVIGLIVGFVLITAAFIAWEYFQQERAMIVPRLFKKRSIWAGSLYQFFFAGAYFLILYYLPIYFQSIQNVDAIESGVRNLPIVITISFGVALGGFLVGKTGWTVPFMAAGAAISAIAFGLFRLLDFDTSTGKWIGYQILAGVGVSVPFQITINIAQANAKTADISKVTAMLFFFQIIGGAFSLAAAQAAFLNTVIKTASSVDPSQLIASGATQLRLIFTADQLPIVLDGYLAGVRAAFNISIAMMGVSFLASFLSSFKNLHEQKAEDDDGSKRDVVVGMA</sequence>
<dbReference type="InterPro" id="IPR011701">
    <property type="entry name" value="MFS"/>
</dbReference>
<feature type="transmembrane region" description="Helical" evidence="7">
    <location>
        <begin position="444"/>
        <end position="467"/>
    </location>
</feature>
<accession>A0A364L6Y0</accession>
<dbReference type="PANTHER" id="PTHR23501">
    <property type="entry name" value="MAJOR FACILITATOR SUPERFAMILY"/>
    <property type="match status" value="1"/>
</dbReference>
<feature type="compositionally biased region" description="Basic and acidic residues" evidence="6">
    <location>
        <begin position="15"/>
        <end position="33"/>
    </location>
</feature>
<dbReference type="OrthoDB" id="10021397at2759"/>
<comment type="caution">
    <text evidence="9">The sequence shown here is derived from an EMBL/GenBank/DDBJ whole genome shotgun (WGS) entry which is preliminary data.</text>
</comment>
<dbReference type="GO" id="GO:0022857">
    <property type="term" value="F:transmembrane transporter activity"/>
    <property type="evidence" value="ECO:0007669"/>
    <property type="project" value="InterPro"/>
</dbReference>
<feature type="transmembrane region" description="Helical" evidence="7">
    <location>
        <begin position="175"/>
        <end position="194"/>
    </location>
</feature>
<feature type="transmembrane region" description="Helical" evidence="7">
    <location>
        <begin position="246"/>
        <end position="265"/>
    </location>
</feature>
<keyword evidence="10" id="KW-1185">Reference proteome</keyword>
<feature type="transmembrane region" description="Helical" evidence="7">
    <location>
        <begin position="206"/>
        <end position="226"/>
    </location>
</feature>
<reference evidence="9 10" key="1">
    <citation type="journal article" date="2017" name="Biotechnol. Biofuels">
        <title>Differential beta-glucosidase expression as a function of carbon source availability in Talaromyces amestolkiae: a genomic and proteomic approach.</title>
        <authorList>
            <person name="de Eugenio L.I."/>
            <person name="Mendez-Liter J.A."/>
            <person name="Nieto-Dominguez M."/>
            <person name="Alonso L."/>
            <person name="Gil-Munoz J."/>
            <person name="Barriuso J."/>
            <person name="Prieto A."/>
            <person name="Martinez M.J."/>
        </authorList>
    </citation>
    <scope>NUCLEOTIDE SEQUENCE [LARGE SCALE GENOMIC DNA]</scope>
    <source>
        <strain evidence="9 10">CIB</strain>
    </source>
</reference>
<dbReference type="EMBL" id="MIKG01000016">
    <property type="protein sequence ID" value="RAO71575.1"/>
    <property type="molecule type" value="Genomic_DNA"/>
</dbReference>
<dbReference type="InterPro" id="IPR020846">
    <property type="entry name" value="MFS_dom"/>
</dbReference>
<dbReference type="Gene3D" id="1.20.1720.10">
    <property type="entry name" value="Multidrug resistance protein D"/>
    <property type="match status" value="1"/>
</dbReference>
<keyword evidence="5 7" id="KW-0472">Membrane</keyword>
<evidence type="ECO:0000256" key="4">
    <source>
        <dbReference type="ARBA" id="ARBA00022989"/>
    </source>
</evidence>
<dbReference type="PRINTS" id="PR01036">
    <property type="entry name" value="TCRTETB"/>
</dbReference>
<comment type="subcellular location">
    <subcellularLocation>
        <location evidence="1">Membrane</location>
        <topology evidence="1">Multi-pass membrane protein</topology>
    </subcellularLocation>
</comment>
<dbReference type="AlphaFoldDB" id="A0A364L6Y0"/>